<dbReference type="EMBL" id="ML994638">
    <property type="protein sequence ID" value="KAF2184235.1"/>
    <property type="molecule type" value="Genomic_DNA"/>
</dbReference>
<sequence>MEIWRAAAECIRILSSPPGTHVSKELNLNSNLLLRVLSSGYINNQLSIDYIYYFNKYTKLSRRRERWRILIFNSHLLRFTYDFISFCWGQRI</sequence>
<name>A0A6A6DZN7_9PEZI</name>
<evidence type="ECO:0000313" key="1">
    <source>
        <dbReference type="EMBL" id="KAF2184235.1"/>
    </source>
</evidence>
<reference evidence="1" key="1">
    <citation type="journal article" date="2020" name="Stud. Mycol.">
        <title>101 Dothideomycetes genomes: a test case for predicting lifestyles and emergence of pathogens.</title>
        <authorList>
            <person name="Haridas S."/>
            <person name="Albert R."/>
            <person name="Binder M."/>
            <person name="Bloem J."/>
            <person name="Labutti K."/>
            <person name="Salamov A."/>
            <person name="Andreopoulos B."/>
            <person name="Baker S."/>
            <person name="Barry K."/>
            <person name="Bills G."/>
            <person name="Bluhm B."/>
            <person name="Cannon C."/>
            <person name="Castanera R."/>
            <person name="Culley D."/>
            <person name="Daum C."/>
            <person name="Ezra D."/>
            <person name="Gonzalez J."/>
            <person name="Henrissat B."/>
            <person name="Kuo A."/>
            <person name="Liang C."/>
            <person name="Lipzen A."/>
            <person name="Lutzoni F."/>
            <person name="Magnuson J."/>
            <person name="Mondo S."/>
            <person name="Nolan M."/>
            <person name="Ohm R."/>
            <person name="Pangilinan J."/>
            <person name="Park H.-J."/>
            <person name="Ramirez L."/>
            <person name="Alfaro M."/>
            <person name="Sun H."/>
            <person name="Tritt A."/>
            <person name="Yoshinaga Y."/>
            <person name="Zwiers L.-H."/>
            <person name="Turgeon B."/>
            <person name="Goodwin S."/>
            <person name="Spatafora J."/>
            <person name="Crous P."/>
            <person name="Grigoriev I."/>
        </authorList>
    </citation>
    <scope>NUCLEOTIDE SEQUENCE</scope>
    <source>
        <strain evidence="1">CBS 207.26</strain>
    </source>
</reference>
<gene>
    <name evidence="1" type="ORF">K469DRAFT_708958</name>
</gene>
<evidence type="ECO:0000313" key="2">
    <source>
        <dbReference type="Proteomes" id="UP000800200"/>
    </source>
</evidence>
<proteinExistence type="predicted"/>
<protein>
    <submittedName>
        <fullName evidence="1">Uncharacterized protein</fullName>
    </submittedName>
</protein>
<accession>A0A6A6DZN7</accession>
<keyword evidence="2" id="KW-1185">Reference proteome</keyword>
<organism evidence="1 2">
    <name type="scientific">Zopfia rhizophila CBS 207.26</name>
    <dbReference type="NCBI Taxonomy" id="1314779"/>
    <lineage>
        <taxon>Eukaryota</taxon>
        <taxon>Fungi</taxon>
        <taxon>Dikarya</taxon>
        <taxon>Ascomycota</taxon>
        <taxon>Pezizomycotina</taxon>
        <taxon>Dothideomycetes</taxon>
        <taxon>Dothideomycetes incertae sedis</taxon>
        <taxon>Zopfiaceae</taxon>
        <taxon>Zopfia</taxon>
    </lineage>
</organism>
<dbReference type="AlphaFoldDB" id="A0A6A6DZN7"/>
<dbReference type="Proteomes" id="UP000800200">
    <property type="component" value="Unassembled WGS sequence"/>
</dbReference>